<evidence type="ECO:0008006" key="4">
    <source>
        <dbReference type="Google" id="ProtNLM"/>
    </source>
</evidence>
<evidence type="ECO:0000313" key="3">
    <source>
        <dbReference type="Proteomes" id="UP000093366"/>
    </source>
</evidence>
<comment type="caution">
    <text evidence="2">The sequence shown here is derived from an EMBL/GenBank/DDBJ whole genome shotgun (WGS) entry which is preliminary data.</text>
</comment>
<accession>A0A1C0TQK6</accession>
<dbReference type="EMBL" id="MAUJ01000003">
    <property type="protein sequence ID" value="OCQ21170.1"/>
    <property type="molecule type" value="Genomic_DNA"/>
</dbReference>
<dbReference type="Proteomes" id="UP000093366">
    <property type="component" value="Unassembled WGS sequence"/>
</dbReference>
<name>A0A1C0TQK6_9GAMM</name>
<dbReference type="RefSeq" id="WP_065790540.1">
    <property type="nucleotide sequence ID" value="NZ_MAUJ01000003.1"/>
</dbReference>
<keyword evidence="1" id="KW-0472">Membrane</keyword>
<evidence type="ECO:0000313" key="2">
    <source>
        <dbReference type="EMBL" id="OCQ21170.1"/>
    </source>
</evidence>
<reference evidence="3" key="1">
    <citation type="submission" date="2016-07" db="EMBL/GenBank/DDBJ databases">
        <authorList>
            <person name="Florea S."/>
            <person name="Webb J.S."/>
            <person name="Jaromczyk J."/>
            <person name="Schardl C.L."/>
        </authorList>
    </citation>
    <scope>NUCLEOTIDE SEQUENCE [LARGE SCALE GENOMIC DNA]</scope>
    <source>
        <strain evidence="3">IPB1</strain>
    </source>
</reference>
<sequence>MGQKLKCLVEQVTWVQVEPLFIEYYGYYFNKFKKRIKKKKIKCFAAIFEQLKEAHSEETSWRVKISKTRMMGRFLLMYLAWMAPYTVSKMTLTLTFMASTQIKRCPLA</sequence>
<feature type="transmembrane region" description="Helical" evidence="1">
    <location>
        <begin position="70"/>
        <end position="87"/>
    </location>
</feature>
<dbReference type="AlphaFoldDB" id="A0A1C0TQK6"/>
<keyword evidence="1" id="KW-0812">Transmembrane</keyword>
<evidence type="ECO:0000256" key="1">
    <source>
        <dbReference type="SAM" id="Phobius"/>
    </source>
</evidence>
<protein>
    <recommendedName>
        <fullName evidence="4">Transposase</fullName>
    </recommendedName>
</protein>
<gene>
    <name evidence="2" type="ORF">A7985_11080</name>
</gene>
<proteinExistence type="predicted"/>
<organism evidence="2 3">
    <name type="scientific">Pseudoalteromonas luteoviolacea</name>
    <dbReference type="NCBI Taxonomy" id="43657"/>
    <lineage>
        <taxon>Bacteria</taxon>
        <taxon>Pseudomonadati</taxon>
        <taxon>Pseudomonadota</taxon>
        <taxon>Gammaproteobacteria</taxon>
        <taxon>Alteromonadales</taxon>
        <taxon>Pseudoalteromonadaceae</taxon>
        <taxon>Pseudoalteromonas</taxon>
    </lineage>
</organism>
<keyword evidence="1" id="KW-1133">Transmembrane helix</keyword>